<dbReference type="InterPro" id="IPR016087">
    <property type="entry name" value="Chalcone_isomerase"/>
</dbReference>
<keyword evidence="1" id="KW-0732">Signal</keyword>
<dbReference type="EnsemblBacteria" id="AAR35696">
    <property type="protein sequence ID" value="AAR35696"/>
    <property type="gene ID" value="GSU2320"/>
</dbReference>
<feature type="domain" description="Chalcone isomerase" evidence="2">
    <location>
        <begin position="25"/>
        <end position="186"/>
    </location>
</feature>
<evidence type="ECO:0000256" key="1">
    <source>
        <dbReference type="SAM" id="SignalP"/>
    </source>
</evidence>
<feature type="signal peptide" evidence="1">
    <location>
        <begin position="1"/>
        <end position="19"/>
    </location>
</feature>
<dbReference type="InParanoid" id="Q74AN2"/>
<dbReference type="eggNOG" id="COG3572">
    <property type="taxonomic scope" value="Bacteria"/>
</dbReference>
<dbReference type="KEGG" id="gsu:GSU2320"/>
<name>Q74AN2_GEOSL</name>
<evidence type="ECO:0000259" key="2">
    <source>
        <dbReference type="Pfam" id="PF16036"/>
    </source>
</evidence>
<dbReference type="OrthoDB" id="9795336at2"/>
<dbReference type="Gene3D" id="3.50.70.10">
    <property type="match status" value="1"/>
</dbReference>
<dbReference type="EMBL" id="AE017180">
    <property type="protein sequence ID" value="AAR35696.1"/>
    <property type="molecule type" value="Genomic_DNA"/>
</dbReference>
<dbReference type="STRING" id="243231.GSU2320"/>
<dbReference type="Pfam" id="PF16036">
    <property type="entry name" value="Chalcone_3"/>
    <property type="match status" value="1"/>
</dbReference>
<dbReference type="RefSeq" id="WP_010942957.1">
    <property type="nucleotide sequence ID" value="NC_002939.5"/>
</dbReference>
<reference evidence="3 4" key="2">
    <citation type="journal article" date="2012" name="BMC Genomics">
        <title>Comparative genomic analysis of Geobacter sulfurreducens KN400, a strain with enhanced capacity for extracellular electron transfer and electricity production.</title>
        <authorList>
            <person name="Butler J.E."/>
            <person name="Young N.D."/>
            <person name="Aklujkar M."/>
            <person name="Lovley D.R."/>
        </authorList>
    </citation>
    <scope>NUCLEOTIDE SEQUENCE [LARGE SCALE GENOMIC DNA]</scope>
    <source>
        <strain evidence="4">ATCC 51573 / DSM 12127 / PCA</strain>
    </source>
</reference>
<gene>
    <name evidence="3" type="ordered locus">GSU2320</name>
</gene>
<feature type="chain" id="PRO_5004285298" description="Chalcone isomerase domain-containing protein" evidence="1">
    <location>
        <begin position="20"/>
        <end position="188"/>
    </location>
</feature>
<sequence>MKAPIVILCLLCFALTPPAASHGRSVQGVTFLERIQAGDATLTLHNAALLRYLKVIKAYVAALYLPEGVPPQRVLTDVPKRLELSYLVSIKGSDFGKGAEPVLRRNLAAEELARLRSRIDRINAAYRDVKPGDRYALTYLPGRGTELTLNGTPLITIEGADFAAAYFGIWLGRRPIDDTLKNDLLGSG</sequence>
<dbReference type="SMR" id="Q74AN2"/>
<reference evidence="3 4" key="1">
    <citation type="journal article" date="2003" name="Science">
        <title>Genome of Geobacter sulfurreducens: metal reduction in subsurface environments.</title>
        <authorList>
            <person name="Methe B.A."/>
            <person name="Nelson K.E."/>
            <person name="Eisen J.A."/>
            <person name="Paulsen I.T."/>
            <person name="Nelson W."/>
            <person name="Heidelberg J.F."/>
            <person name="Wu D."/>
            <person name="Wu M."/>
            <person name="Ward N."/>
            <person name="Beanan M.J."/>
            <person name="Dodson R.J."/>
            <person name="Madupu R."/>
            <person name="Brinkac L.M."/>
            <person name="Daugherty S.C."/>
            <person name="DeBoy R.T."/>
            <person name="Durkin A.S."/>
            <person name="Gwinn M."/>
            <person name="Kolonay J.F."/>
            <person name="Sullivan S.A."/>
            <person name="Haft D.H."/>
            <person name="Selengut J."/>
            <person name="Davidsen T.M."/>
            <person name="Zafar N."/>
            <person name="White O."/>
            <person name="Tran B."/>
            <person name="Romero C."/>
            <person name="Forberger H.A."/>
            <person name="Weidman J."/>
            <person name="Khouri H."/>
            <person name="Feldblyum T.V."/>
            <person name="Utterback T.R."/>
            <person name="Van Aken S.E."/>
            <person name="Lovley D.R."/>
            <person name="Fraser C.M."/>
        </authorList>
    </citation>
    <scope>NUCLEOTIDE SEQUENCE [LARGE SCALE GENOMIC DNA]</scope>
    <source>
        <strain evidence="4">ATCC 51573 / DSM 12127 / PCA</strain>
    </source>
</reference>
<dbReference type="HOGENOM" id="CLU_102167_0_1_7"/>
<organism evidence="3 4">
    <name type="scientific">Geobacter sulfurreducens (strain ATCC 51573 / DSM 12127 / PCA)</name>
    <dbReference type="NCBI Taxonomy" id="243231"/>
    <lineage>
        <taxon>Bacteria</taxon>
        <taxon>Pseudomonadati</taxon>
        <taxon>Thermodesulfobacteriota</taxon>
        <taxon>Desulfuromonadia</taxon>
        <taxon>Geobacterales</taxon>
        <taxon>Geobacteraceae</taxon>
        <taxon>Geobacter</taxon>
    </lineage>
</organism>
<accession>Q74AN2</accession>
<dbReference type="Proteomes" id="UP000000577">
    <property type="component" value="Chromosome"/>
</dbReference>
<dbReference type="AlphaFoldDB" id="Q74AN2"/>
<proteinExistence type="predicted"/>
<evidence type="ECO:0000313" key="4">
    <source>
        <dbReference type="Proteomes" id="UP000000577"/>
    </source>
</evidence>
<keyword evidence="4" id="KW-1185">Reference proteome</keyword>
<dbReference type="SUPFAM" id="SSF54626">
    <property type="entry name" value="Chalcone isomerase"/>
    <property type="match status" value="1"/>
</dbReference>
<evidence type="ECO:0000313" key="3">
    <source>
        <dbReference type="EMBL" id="AAR35696.1"/>
    </source>
</evidence>
<dbReference type="PATRIC" id="fig|243231.5.peg.2352"/>
<protein>
    <recommendedName>
        <fullName evidence="2">Chalcone isomerase domain-containing protein</fullName>
    </recommendedName>
</protein>
<dbReference type="InterPro" id="IPR016088">
    <property type="entry name" value="Chalcone_isomerase_3-sand"/>
</dbReference>
<dbReference type="GO" id="GO:0016872">
    <property type="term" value="F:intramolecular lyase activity"/>
    <property type="evidence" value="ECO:0007669"/>
    <property type="project" value="InterPro"/>
</dbReference>
<dbReference type="InterPro" id="IPR036298">
    <property type="entry name" value="Chalcone_isomerase_sf"/>
</dbReference>